<dbReference type="Pfam" id="PF03619">
    <property type="entry name" value="Solute_trans_a"/>
    <property type="match status" value="1"/>
</dbReference>
<keyword evidence="4 5" id="KW-0472">Membrane</keyword>
<evidence type="ECO:0000256" key="6">
    <source>
        <dbReference type="SAM" id="SignalP"/>
    </source>
</evidence>
<reference evidence="7" key="2">
    <citation type="submission" date="2020-08" db="EMBL/GenBank/DDBJ databases">
        <title>Plant Genome Project.</title>
        <authorList>
            <person name="Zhang R.-G."/>
        </authorList>
    </citation>
    <scope>NUCLEOTIDE SEQUENCE</scope>
    <source>
        <strain evidence="7">Huo1</strain>
        <tissue evidence="7">Leaf</tissue>
    </source>
</reference>
<evidence type="ECO:0000256" key="4">
    <source>
        <dbReference type="ARBA" id="ARBA00023136"/>
    </source>
</evidence>
<evidence type="ECO:0000256" key="1">
    <source>
        <dbReference type="ARBA" id="ARBA00004141"/>
    </source>
</evidence>
<accession>A0A8X8YL07</accession>
<evidence type="ECO:0000256" key="5">
    <source>
        <dbReference type="SAM" id="Phobius"/>
    </source>
</evidence>
<evidence type="ECO:0000256" key="2">
    <source>
        <dbReference type="ARBA" id="ARBA00022692"/>
    </source>
</evidence>
<dbReference type="Proteomes" id="UP000298416">
    <property type="component" value="Unassembled WGS sequence"/>
</dbReference>
<keyword evidence="2 5" id="KW-0812">Transmembrane</keyword>
<dbReference type="InterPro" id="IPR005178">
    <property type="entry name" value="Ostalpha/TMEM184C"/>
</dbReference>
<gene>
    <name evidence="7" type="ORF">SASPL_104111</name>
</gene>
<dbReference type="SMART" id="SM01417">
    <property type="entry name" value="Solute_trans_a"/>
    <property type="match status" value="1"/>
</dbReference>
<dbReference type="PANTHER" id="PTHR23423">
    <property type="entry name" value="ORGANIC SOLUTE TRANSPORTER-RELATED"/>
    <property type="match status" value="1"/>
</dbReference>
<evidence type="ECO:0000313" key="7">
    <source>
        <dbReference type="EMBL" id="KAG6432532.1"/>
    </source>
</evidence>
<proteinExistence type="predicted"/>
<evidence type="ECO:0000256" key="3">
    <source>
        <dbReference type="ARBA" id="ARBA00022989"/>
    </source>
</evidence>
<sequence>MGWKVVLLSLLHIATVVDAMSRSERFFSLGMYVGTSTIRNWVVSSAAIFVLVAVILSMYLIFDHLIAYNQPEEQKFLVPIILMVPVYSVESFLSLLNSEVAFNCQILRDCYEAFALYCFERYLIACLGGEESTIKFMEDQSLVTSYTPLVDEVYAYGIVQHPFPLSCFLRDWKLGSEFYQAVKIGVVQYMTLKMICALLAVLFESLGVYGEGKFDWGYAYPYLAVVPEARIQDYFICLEMGVAAVIHIHVFPAEPYKQGERCERNVAVMADYAALDTPPDAEEVQDCERSPTIPVSMITEGEDTHPKIHQSVCDVLLGSGGIMVDDVKFTVSHVVEPVERGLCKLNRTFRHISENMKKHGECKNDCCLVPLNSSPKEIASTSNNDH</sequence>
<dbReference type="EMBL" id="PNBA02000002">
    <property type="protein sequence ID" value="KAG6432532.1"/>
    <property type="molecule type" value="Genomic_DNA"/>
</dbReference>
<protein>
    <submittedName>
        <fullName evidence="7">Uncharacterized protein</fullName>
    </submittedName>
</protein>
<feature type="chain" id="PRO_5036474980" evidence="6">
    <location>
        <begin position="20"/>
        <end position="386"/>
    </location>
</feature>
<feature type="signal peptide" evidence="6">
    <location>
        <begin position="1"/>
        <end position="19"/>
    </location>
</feature>
<reference evidence="7" key="1">
    <citation type="submission" date="2018-01" db="EMBL/GenBank/DDBJ databases">
        <authorList>
            <person name="Mao J.F."/>
        </authorList>
    </citation>
    <scope>NUCLEOTIDE SEQUENCE</scope>
    <source>
        <strain evidence="7">Huo1</strain>
        <tissue evidence="7">Leaf</tissue>
    </source>
</reference>
<keyword evidence="3 5" id="KW-1133">Transmembrane helix</keyword>
<name>A0A8X8YL07_SALSN</name>
<feature type="transmembrane region" description="Helical" evidence="5">
    <location>
        <begin position="43"/>
        <end position="64"/>
    </location>
</feature>
<comment type="subcellular location">
    <subcellularLocation>
        <location evidence="1">Membrane</location>
        <topology evidence="1">Multi-pass membrane protein</topology>
    </subcellularLocation>
</comment>
<dbReference type="GO" id="GO:0016020">
    <property type="term" value="C:membrane"/>
    <property type="evidence" value="ECO:0007669"/>
    <property type="project" value="UniProtKB-SubCell"/>
</dbReference>
<dbReference type="AlphaFoldDB" id="A0A8X8YL07"/>
<comment type="caution">
    <text evidence="7">The sequence shown here is derived from an EMBL/GenBank/DDBJ whole genome shotgun (WGS) entry which is preliminary data.</text>
</comment>
<keyword evidence="8" id="KW-1185">Reference proteome</keyword>
<keyword evidence="6" id="KW-0732">Signal</keyword>
<evidence type="ECO:0000313" key="8">
    <source>
        <dbReference type="Proteomes" id="UP000298416"/>
    </source>
</evidence>
<organism evidence="7">
    <name type="scientific">Salvia splendens</name>
    <name type="common">Scarlet sage</name>
    <dbReference type="NCBI Taxonomy" id="180675"/>
    <lineage>
        <taxon>Eukaryota</taxon>
        <taxon>Viridiplantae</taxon>
        <taxon>Streptophyta</taxon>
        <taxon>Embryophyta</taxon>
        <taxon>Tracheophyta</taxon>
        <taxon>Spermatophyta</taxon>
        <taxon>Magnoliopsida</taxon>
        <taxon>eudicotyledons</taxon>
        <taxon>Gunneridae</taxon>
        <taxon>Pentapetalae</taxon>
        <taxon>asterids</taxon>
        <taxon>lamiids</taxon>
        <taxon>Lamiales</taxon>
        <taxon>Lamiaceae</taxon>
        <taxon>Nepetoideae</taxon>
        <taxon>Mentheae</taxon>
        <taxon>Salviinae</taxon>
        <taxon>Salvia</taxon>
        <taxon>Salvia subgen. Calosphace</taxon>
        <taxon>core Calosphace</taxon>
    </lineage>
</organism>